<proteinExistence type="predicted"/>
<evidence type="ECO:0000256" key="1">
    <source>
        <dbReference type="SAM" id="MobiDB-lite"/>
    </source>
</evidence>
<evidence type="ECO:0000313" key="2">
    <source>
        <dbReference type="EMBL" id="KAF3765792.1"/>
    </source>
</evidence>
<dbReference type="GeneID" id="63840473"/>
<evidence type="ECO:0000313" key="3">
    <source>
        <dbReference type="Proteomes" id="UP000803844"/>
    </source>
</evidence>
<organism evidence="2 3">
    <name type="scientific">Cryphonectria parasitica (strain ATCC 38755 / EP155)</name>
    <dbReference type="NCBI Taxonomy" id="660469"/>
    <lineage>
        <taxon>Eukaryota</taxon>
        <taxon>Fungi</taxon>
        <taxon>Dikarya</taxon>
        <taxon>Ascomycota</taxon>
        <taxon>Pezizomycotina</taxon>
        <taxon>Sordariomycetes</taxon>
        <taxon>Sordariomycetidae</taxon>
        <taxon>Diaporthales</taxon>
        <taxon>Cryphonectriaceae</taxon>
        <taxon>Cryphonectria-Endothia species complex</taxon>
        <taxon>Cryphonectria</taxon>
    </lineage>
</organism>
<name>A0A9P4Y3P2_CRYP1</name>
<dbReference type="Proteomes" id="UP000803844">
    <property type="component" value="Unassembled WGS sequence"/>
</dbReference>
<gene>
    <name evidence="2" type="ORF">M406DRAFT_356056</name>
</gene>
<sequence>MAKPFLRPKSLPLPPLLLEGDESASPQPGRSRRDYASSHSWLTDPQYLSDAQNPASSCSILLAPSELLTERTTSSPEDSISKLEKMSPKARVVNVGSLSLCLAKSLVAF</sequence>
<dbReference type="EMBL" id="MU032347">
    <property type="protein sequence ID" value="KAF3765792.1"/>
    <property type="molecule type" value="Genomic_DNA"/>
</dbReference>
<dbReference type="RefSeq" id="XP_040776753.1">
    <property type="nucleotide sequence ID" value="XM_040923344.1"/>
</dbReference>
<feature type="region of interest" description="Disordered" evidence="1">
    <location>
        <begin position="1"/>
        <end position="38"/>
    </location>
</feature>
<accession>A0A9P4Y3P2</accession>
<keyword evidence="3" id="KW-1185">Reference proteome</keyword>
<protein>
    <submittedName>
        <fullName evidence="2">Uncharacterized protein</fullName>
    </submittedName>
</protein>
<dbReference type="AlphaFoldDB" id="A0A9P4Y3P2"/>
<reference evidence="2" key="1">
    <citation type="journal article" date="2020" name="Phytopathology">
        <title>Genome sequence of the chestnut blight fungus Cryphonectria parasitica EP155: A fundamental resource for an archetypical invasive plant pathogen.</title>
        <authorList>
            <person name="Crouch J.A."/>
            <person name="Dawe A."/>
            <person name="Aerts A."/>
            <person name="Barry K."/>
            <person name="Churchill A.C.L."/>
            <person name="Grimwood J."/>
            <person name="Hillman B."/>
            <person name="Milgroom M.G."/>
            <person name="Pangilinan J."/>
            <person name="Smith M."/>
            <person name="Salamov A."/>
            <person name="Schmutz J."/>
            <person name="Yadav J."/>
            <person name="Grigoriev I.V."/>
            <person name="Nuss D."/>
        </authorList>
    </citation>
    <scope>NUCLEOTIDE SEQUENCE</scope>
    <source>
        <strain evidence="2">EP155</strain>
    </source>
</reference>
<comment type="caution">
    <text evidence="2">The sequence shown here is derived from an EMBL/GenBank/DDBJ whole genome shotgun (WGS) entry which is preliminary data.</text>
</comment>
<feature type="compositionally biased region" description="Low complexity" evidence="1">
    <location>
        <begin position="1"/>
        <end position="10"/>
    </location>
</feature>